<evidence type="ECO:0000313" key="4">
    <source>
        <dbReference type="Proteomes" id="UP001498398"/>
    </source>
</evidence>
<reference evidence="3 4" key="1">
    <citation type="submission" date="2024-01" db="EMBL/GenBank/DDBJ databases">
        <title>A draft genome for the cacao thread blight pathogen Marasmiellus scandens.</title>
        <authorList>
            <person name="Baruah I.K."/>
            <person name="Leung J."/>
            <person name="Bukari Y."/>
            <person name="Amoako-Attah I."/>
            <person name="Meinhardt L.W."/>
            <person name="Bailey B.A."/>
            <person name="Cohen S.P."/>
        </authorList>
    </citation>
    <scope>NUCLEOTIDE SEQUENCE [LARGE SCALE GENOMIC DNA]</scope>
    <source>
        <strain evidence="3 4">GH-19</strain>
    </source>
</reference>
<evidence type="ECO:0000256" key="2">
    <source>
        <dbReference type="ARBA" id="ARBA00023002"/>
    </source>
</evidence>
<keyword evidence="4" id="KW-1185">Reference proteome</keyword>
<dbReference type="PANTHER" id="PTHR24321:SF8">
    <property type="entry name" value="ESTRADIOL 17-BETA-DEHYDROGENASE 8-RELATED"/>
    <property type="match status" value="1"/>
</dbReference>
<dbReference type="EMBL" id="JBANRG010000015">
    <property type="protein sequence ID" value="KAK7460438.1"/>
    <property type="molecule type" value="Genomic_DNA"/>
</dbReference>
<protein>
    <submittedName>
        <fullName evidence="3">Uncharacterized protein</fullName>
    </submittedName>
</protein>
<sequence length="251" mass="25976">MAQTVAIVTGSAQGIGRAIALRLAEDGYDVGLNDIPAKASELSLLASEVKAKGRKACVVAADVSDEEAVKNMVETVVKELGSLDVMVSNGAVFMSKTIMETTVNEWDRVQSVNSRGTFLCYKYSAKQMISQGRGGRIIGASSIVAKQSDVGMSAYSASKCAVVALTQAAAKEFGPHGITVNCYAPGAVDTSMLSSSVADPINDLAKVAAMSAFGRLGKPEEIAGTVSFLASKDATWVTGQSIGVNGGIIFH</sequence>
<comment type="caution">
    <text evidence="3">The sequence shown here is derived from an EMBL/GenBank/DDBJ whole genome shotgun (WGS) entry which is preliminary data.</text>
</comment>
<dbReference type="InterPro" id="IPR002347">
    <property type="entry name" value="SDR_fam"/>
</dbReference>
<dbReference type="SUPFAM" id="SSF51735">
    <property type="entry name" value="NAD(P)-binding Rossmann-fold domains"/>
    <property type="match status" value="1"/>
</dbReference>
<dbReference type="Gene3D" id="3.40.50.720">
    <property type="entry name" value="NAD(P)-binding Rossmann-like Domain"/>
    <property type="match status" value="1"/>
</dbReference>
<organism evidence="3 4">
    <name type="scientific">Marasmiellus scandens</name>
    <dbReference type="NCBI Taxonomy" id="2682957"/>
    <lineage>
        <taxon>Eukaryota</taxon>
        <taxon>Fungi</taxon>
        <taxon>Dikarya</taxon>
        <taxon>Basidiomycota</taxon>
        <taxon>Agaricomycotina</taxon>
        <taxon>Agaricomycetes</taxon>
        <taxon>Agaricomycetidae</taxon>
        <taxon>Agaricales</taxon>
        <taxon>Marasmiineae</taxon>
        <taxon>Omphalotaceae</taxon>
        <taxon>Marasmiellus</taxon>
    </lineage>
</organism>
<keyword evidence="2" id="KW-0560">Oxidoreductase</keyword>
<dbReference type="PANTHER" id="PTHR24321">
    <property type="entry name" value="DEHYDROGENASES, SHORT CHAIN"/>
    <property type="match status" value="1"/>
</dbReference>
<comment type="similarity">
    <text evidence="1">Belongs to the short-chain dehydrogenases/reductases (SDR) family.</text>
</comment>
<dbReference type="PRINTS" id="PR00080">
    <property type="entry name" value="SDRFAMILY"/>
</dbReference>
<evidence type="ECO:0000256" key="1">
    <source>
        <dbReference type="ARBA" id="ARBA00006484"/>
    </source>
</evidence>
<proteinExistence type="inferred from homology"/>
<accession>A0ABR1JEM0</accession>
<dbReference type="InterPro" id="IPR036291">
    <property type="entry name" value="NAD(P)-bd_dom_sf"/>
</dbReference>
<gene>
    <name evidence="3" type="ORF">VKT23_009158</name>
</gene>
<evidence type="ECO:0000313" key="3">
    <source>
        <dbReference type="EMBL" id="KAK7460438.1"/>
    </source>
</evidence>
<dbReference type="Pfam" id="PF13561">
    <property type="entry name" value="adh_short_C2"/>
    <property type="match status" value="1"/>
</dbReference>
<dbReference type="Proteomes" id="UP001498398">
    <property type="component" value="Unassembled WGS sequence"/>
</dbReference>
<dbReference type="PRINTS" id="PR00081">
    <property type="entry name" value="GDHRDH"/>
</dbReference>
<name>A0ABR1JEM0_9AGAR</name>